<organism evidence="3 4">
    <name type="scientific">bacterium (Candidatus Ratteibacteria) CG01_land_8_20_14_3_00_40_19</name>
    <dbReference type="NCBI Taxonomy" id="2014290"/>
    <lineage>
        <taxon>Bacteria</taxon>
        <taxon>Candidatus Ratteibacteria</taxon>
    </lineage>
</organism>
<evidence type="ECO:0000313" key="3">
    <source>
        <dbReference type="EMBL" id="PIV64819.1"/>
    </source>
</evidence>
<dbReference type="Gene3D" id="3.30.70.60">
    <property type="match status" value="1"/>
</dbReference>
<evidence type="ECO:0000313" key="4">
    <source>
        <dbReference type="Proteomes" id="UP000228886"/>
    </source>
</evidence>
<evidence type="ECO:0000256" key="1">
    <source>
        <dbReference type="SAM" id="Coils"/>
    </source>
</evidence>
<dbReference type="InterPro" id="IPR014717">
    <property type="entry name" value="Transl_elong_EF1B/ribsomal_bS6"/>
</dbReference>
<dbReference type="InterPro" id="IPR007445">
    <property type="entry name" value="PilO"/>
</dbReference>
<gene>
    <name evidence="3" type="ORF">COS11_00205</name>
</gene>
<protein>
    <submittedName>
        <fullName evidence="3">Uncharacterized protein</fullName>
    </submittedName>
</protein>
<dbReference type="Pfam" id="PF04350">
    <property type="entry name" value="PilO"/>
    <property type="match status" value="1"/>
</dbReference>
<sequence>MNFLQKNYYYVIAILLVVGVTIGGLYLIQNLRKANGSLVKEIEEKRAELREYELQPEKAPTVGLLTELSREKNALESEYQTLEEKFQAYADFNLPKGEKFPSLYFKEILYVTLDNLVEKTEKKGVKIPSSIGFSETGLPPNDQIPDLLLQLDVVKKLLDVIIESKISTVNSLAPGSPASVAFYKEIPMDLTISDKNFNIAKFLEELGKSSSIFILDALTLTKKGDILEAKLKIKAMVREK</sequence>
<proteinExistence type="predicted"/>
<keyword evidence="1" id="KW-0175">Coiled coil</keyword>
<feature type="transmembrane region" description="Helical" evidence="2">
    <location>
        <begin position="7"/>
        <end position="28"/>
    </location>
</feature>
<name>A0A2M7EAR4_9BACT</name>
<dbReference type="EMBL" id="PETL01000013">
    <property type="protein sequence ID" value="PIV64819.1"/>
    <property type="molecule type" value="Genomic_DNA"/>
</dbReference>
<dbReference type="AlphaFoldDB" id="A0A2M7EAR4"/>
<dbReference type="GO" id="GO:0043107">
    <property type="term" value="P:type IV pilus-dependent motility"/>
    <property type="evidence" value="ECO:0007669"/>
    <property type="project" value="InterPro"/>
</dbReference>
<comment type="caution">
    <text evidence="3">The sequence shown here is derived from an EMBL/GenBank/DDBJ whole genome shotgun (WGS) entry which is preliminary data.</text>
</comment>
<accession>A0A2M7EAR4</accession>
<dbReference type="GO" id="GO:0043683">
    <property type="term" value="P:type IV pilus assembly"/>
    <property type="evidence" value="ECO:0007669"/>
    <property type="project" value="InterPro"/>
</dbReference>
<dbReference type="Proteomes" id="UP000228886">
    <property type="component" value="Unassembled WGS sequence"/>
</dbReference>
<evidence type="ECO:0000256" key="2">
    <source>
        <dbReference type="SAM" id="Phobius"/>
    </source>
</evidence>
<reference evidence="4" key="1">
    <citation type="submission" date="2017-09" db="EMBL/GenBank/DDBJ databases">
        <title>Depth-based differentiation of microbial function through sediment-hosted aquifers and enrichment of novel symbionts in the deep terrestrial subsurface.</title>
        <authorList>
            <person name="Probst A.J."/>
            <person name="Ladd B."/>
            <person name="Jarett J.K."/>
            <person name="Geller-Mcgrath D.E."/>
            <person name="Sieber C.M.K."/>
            <person name="Emerson J.B."/>
            <person name="Anantharaman K."/>
            <person name="Thomas B.C."/>
            <person name="Malmstrom R."/>
            <person name="Stieglmeier M."/>
            <person name="Klingl A."/>
            <person name="Woyke T."/>
            <person name="Ryan C.M."/>
            <person name="Banfield J.F."/>
        </authorList>
    </citation>
    <scope>NUCLEOTIDE SEQUENCE [LARGE SCALE GENOMIC DNA]</scope>
</reference>
<keyword evidence="2" id="KW-0812">Transmembrane</keyword>
<keyword evidence="2" id="KW-1133">Transmembrane helix</keyword>
<keyword evidence="2" id="KW-0472">Membrane</keyword>
<feature type="coiled-coil region" evidence="1">
    <location>
        <begin position="28"/>
        <end position="85"/>
    </location>
</feature>